<dbReference type="Pfam" id="PF14759">
    <property type="entry name" value="Reductase_C"/>
    <property type="match status" value="1"/>
</dbReference>
<dbReference type="Pfam" id="PF07992">
    <property type="entry name" value="Pyr_redox_2"/>
    <property type="match status" value="1"/>
</dbReference>
<dbReference type="EMBL" id="CP073720">
    <property type="protein sequence ID" value="UWP86538.1"/>
    <property type="molecule type" value="Genomic_DNA"/>
</dbReference>
<dbReference type="Gene3D" id="3.30.390.30">
    <property type="match status" value="1"/>
</dbReference>
<feature type="domain" description="Reductase C-terminal" evidence="6">
    <location>
        <begin position="322"/>
        <end position="405"/>
    </location>
</feature>
<accession>A0ABY5W937</accession>
<protein>
    <submittedName>
        <fullName evidence="7">FAD-dependent oxidoreductase</fullName>
    </submittedName>
</protein>
<evidence type="ECO:0000313" key="7">
    <source>
        <dbReference type="EMBL" id="UWP86538.1"/>
    </source>
</evidence>
<dbReference type="Proteomes" id="UP001059617">
    <property type="component" value="Chromosome"/>
</dbReference>
<dbReference type="InterPro" id="IPR050446">
    <property type="entry name" value="FAD-oxidoreductase/Apoptosis"/>
</dbReference>
<dbReference type="PANTHER" id="PTHR43557">
    <property type="entry name" value="APOPTOSIS-INDUCING FACTOR 1"/>
    <property type="match status" value="1"/>
</dbReference>
<dbReference type="InterPro" id="IPR036188">
    <property type="entry name" value="FAD/NAD-bd_sf"/>
</dbReference>
<dbReference type="SUPFAM" id="SSF55424">
    <property type="entry name" value="FAD/NAD-linked reductases, dimerisation (C-terminal) domain"/>
    <property type="match status" value="1"/>
</dbReference>
<comment type="cofactor">
    <cofactor evidence="1">
        <name>FAD</name>
        <dbReference type="ChEBI" id="CHEBI:57692"/>
    </cofactor>
</comment>
<dbReference type="SUPFAM" id="SSF51905">
    <property type="entry name" value="FAD/NAD(P)-binding domain"/>
    <property type="match status" value="2"/>
</dbReference>
<evidence type="ECO:0000313" key="8">
    <source>
        <dbReference type="Proteomes" id="UP001059617"/>
    </source>
</evidence>
<sequence length="423" mass="44359">MNKPSCVIIGASAAGVATAVELRKRGYAGAVTLVDADPNIPYERPPLSKTLLGTGSRGLVPIQPAHTYRDLDIELRLGERATAVDPAALTVHLSGGEVLPAGRVVLATGLSPRRLQVAGADAENVLSLRDASDASRIAEGLASGGPLVLIGAGFIGLELAAVAREGGIDVTVVEAQAQPLNNAVGPDVACLLTQLHRRHGVKLLTSATVAEFAGSAGRVEEVRLTDGRRLPASTVVVGVGVEPRNELTVSARIEVDSYGIPVNEFGQTSRAWVYATGDVASQPHPELARRGRIEHWDAAQRHGTAVGATIAGAPARYREAPYAWSDQYGATLQIVGRPRPDDDLVLREGASPSEFLAFWIRDGYVGAVAGMEASRDVGVVKRLMAARVPVDRAELAGRDLDLRGLLKQHRNGVRATAGSKLAG</sequence>
<evidence type="ECO:0000256" key="3">
    <source>
        <dbReference type="ARBA" id="ARBA00022827"/>
    </source>
</evidence>
<dbReference type="Gene3D" id="3.50.50.60">
    <property type="entry name" value="FAD/NAD(P)-binding domain"/>
    <property type="match status" value="2"/>
</dbReference>
<organism evidence="7 8">
    <name type="scientific">Dactylosporangium fulvum</name>
    <dbReference type="NCBI Taxonomy" id="53359"/>
    <lineage>
        <taxon>Bacteria</taxon>
        <taxon>Bacillati</taxon>
        <taxon>Actinomycetota</taxon>
        <taxon>Actinomycetes</taxon>
        <taxon>Micromonosporales</taxon>
        <taxon>Micromonosporaceae</taxon>
        <taxon>Dactylosporangium</taxon>
    </lineage>
</organism>
<dbReference type="PANTHER" id="PTHR43557:SF2">
    <property type="entry name" value="RIESKE DOMAIN-CONTAINING PROTEIN-RELATED"/>
    <property type="match status" value="1"/>
</dbReference>
<gene>
    <name evidence="7" type="ORF">Dfulv_20780</name>
</gene>
<reference evidence="7" key="1">
    <citation type="submission" date="2021-04" db="EMBL/GenBank/DDBJ databases">
        <authorList>
            <person name="Hartkoorn R.C."/>
            <person name="Beaudoing E."/>
            <person name="Hot D."/>
        </authorList>
    </citation>
    <scope>NUCLEOTIDE SEQUENCE</scope>
    <source>
        <strain evidence="7">NRRL B-16292</strain>
    </source>
</reference>
<keyword evidence="4" id="KW-0560">Oxidoreductase</keyword>
<evidence type="ECO:0000256" key="1">
    <source>
        <dbReference type="ARBA" id="ARBA00001974"/>
    </source>
</evidence>
<keyword evidence="3" id="KW-0274">FAD</keyword>
<evidence type="ECO:0000256" key="2">
    <source>
        <dbReference type="ARBA" id="ARBA00022630"/>
    </source>
</evidence>
<feature type="domain" description="FAD/NAD(P)-binding" evidence="5">
    <location>
        <begin position="5"/>
        <end position="303"/>
    </location>
</feature>
<keyword evidence="8" id="KW-1185">Reference proteome</keyword>
<proteinExistence type="predicted"/>
<dbReference type="InterPro" id="IPR028202">
    <property type="entry name" value="Reductase_C"/>
</dbReference>
<evidence type="ECO:0000256" key="4">
    <source>
        <dbReference type="ARBA" id="ARBA00023002"/>
    </source>
</evidence>
<dbReference type="PRINTS" id="PR00368">
    <property type="entry name" value="FADPNR"/>
</dbReference>
<evidence type="ECO:0000259" key="6">
    <source>
        <dbReference type="Pfam" id="PF14759"/>
    </source>
</evidence>
<dbReference type="InterPro" id="IPR023753">
    <property type="entry name" value="FAD/NAD-binding_dom"/>
</dbReference>
<evidence type="ECO:0000259" key="5">
    <source>
        <dbReference type="Pfam" id="PF07992"/>
    </source>
</evidence>
<dbReference type="RefSeq" id="WP_259865811.1">
    <property type="nucleotide sequence ID" value="NZ_BAAAST010000003.1"/>
</dbReference>
<name>A0ABY5W937_9ACTN</name>
<keyword evidence="2" id="KW-0285">Flavoprotein</keyword>
<dbReference type="PRINTS" id="PR00411">
    <property type="entry name" value="PNDRDTASEI"/>
</dbReference>
<dbReference type="InterPro" id="IPR016156">
    <property type="entry name" value="FAD/NAD-linked_Rdtase_dimer_sf"/>
</dbReference>
<reference evidence="7" key="2">
    <citation type="submission" date="2022-09" db="EMBL/GenBank/DDBJ databases">
        <title>Biosynthetic gene clusters of Dactylosporangioum fulvum.</title>
        <authorList>
            <person name="Caradec T."/>
        </authorList>
    </citation>
    <scope>NUCLEOTIDE SEQUENCE</scope>
    <source>
        <strain evidence="7">NRRL B-16292</strain>
    </source>
</reference>